<reference evidence="4" key="1">
    <citation type="journal article" date="2020" name="Syst. Appl. Microbiol.">
        <title>Streptomyces alkaliterrae sp. nov., isolated from an alkaline soil, and emended descriptions of Streptomyces alkaliphilus, Streptomyces calidiresistens and Streptomyces durbertensis.</title>
        <authorList>
            <person name="Swiecimska M."/>
            <person name="Golinska P."/>
            <person name="Nouioui I."/>
            <person name="Wypij M."/>
            <person name="Rai M."/>
            <person name="Sangal V."/>
            <person name="Goodfellow M."/>
        </authorList>
    </citation>
    <scope>NUCLEOTIDE SEQUENCE [LARGE SCALE GENOMIC DNA]</scope>
    <source>
        <strain evidence="4">DSM 104538</strain>
    </source>
</reference>
<protein>
    <submittedName>
        <fullName evidence="3">DUF397 domain-containing protein</fullName>
    </submittedName>
</protein>
<keyword evidence="4" id="KW-1185">Reference proteome</keyword>
<organism evidence="3 4">
    <name type="scientific">Streptomyces durbertensis</name>
    <dbReference type="NCBI Taxonomy" id="2448886"/>
    <lineage>
        <taxon>Bacteria</taxon>
        <taxon>Bacillati</taxon>
        <taxon>Actinomycetota</taxon>
        <taxon>Actinomycetes</taxon>
        <taxon>Kitasatosporales</taxon>
        <taxon>Streptomycetaceae</taxon>
        <taxon>Streptomyces</taxon>
    </lineage>
</organism>
<evidence type="ECO:0000256" key="1">
    <source>
        <dbReference type="SAM" id="MobiDB-lite"/>
    </source>
</evidence>
<feature type="domain" description="DUF397" evidence="2">
    <location>
        <begin position="16"/>
        <end position="72"/>
    </location>
</feature>
<feature type="region of interest" description="Disordered" evidence="1">
    <location>
        <begin position="1"/>
        <end position="28"/>
    </location>
</feature>
<evidence type="ECO:0000313" key="4">
    <source>
        <dbReference type="Proteomes" id="UP000766698"/>
    </source>
</evidence>
<accession>A0ABR6EN13</accession>
<dbReference type="RefSeq" id="WP_182857976.1">
    <property type="nucleotide sequence ID" value="NZ_WMLF01000591.1"/>
</dbReference>
<evidence type="ECO:0000259" key="2">
    <source>
        <dbReference type="Pfam" id="PF04149"/>
    </source>
</evidence>
<name>A0ABR6EN13_9ACTN</name>
<dbReference type="InterPro" id="IPR007278">
    <property type="entry name" value="DUF397"/>
</dbReference>
<comment type="caution">
    <text evidence="3">The sequence shown here is derived from an EMBL/GenBank/DDBJ whole genome shotgun (WGS) entry which is preliminary data.</text>
</comment>
<sequence>MTTHTRTPKATELAGAHWRKSSYSGGTGNNCVEIADLTDTAYQAVALRDSKTPEGPALLVAPQQFAAFLAHVHTSI</sequence>
<dbReference type="EMBL" id="WMLF01000591">
    <property type="protein sequence ID" value="MBB1246744.1"/>
    <property type="molecule type" value="Genomic_DNA"/>
</dbReference>
<evidence type="ECO:0000313" key="3">
    <source>
        <dbReference type="EMBL" id="MBB1246744.1"/>
    </source>
</evidence>
<dbReference type="Proteomes" id="UP000766698">
    <property type="component" value="Unassembled WGS sequence"/>
</dbReference>
<proteinExistence type="predicted"/>
<dbReference type="Pfam" id="PF04149">
    <property type="entry name" value="DUF397"/>
    <property type="match status" value="1"/>
</dbReference>
<gene>
    <name evidence="3" type="ORF">GL263_24795</name>
</gene>